<protein>
    <submittedName>
        <fullName evidence="1">Uncharacterized protein</fullName>
    </submittedName>
</protein>
<evidence type="ECO:0000313" key="2">
    <source>
        <dbReference type="Proteomes" id="UP000324585"/>
    </source>
</evidence>
<comment type="caution">
    <text evidence="1">The sequence shown here is derived from an EMBL/GenBank/DDBJ whole genome shotgun (WGS) entry which is preliminary data.</text>
</comment>
<dbReference type="AlphaFoldDB" id="A0A5J4YRI1"/>
<dbReference type="Proteomes" id="UP000324585">
    <property type="component" value="Unassembled WGS sequence"/>
</dbReference>
<name>A0A5J4YRI1_PORPP</name>
<dbReference type="EMBL" id="VRMN01000007">
    <property type="protein sequence ID" value="KAA8493393.1"/>
    <property type="molecule type" value="Genomic_DNA"/>
</dbReference>
<evidence type="ECO:0000313" key="1">
    <source>
        <dbReference type="EMBL" id="KAA8493393.1"/>
    </source>
</evidence>
<accession>A0A5J4YRI1</accession>
<keyword evidence="2" id="KW-1185">Reference proteome</keyword>
<sequence length="148" mass="16857">MQYTSSKLTCCVSACKWTSRFALESVRRKALVVVERLTSVAVVRGQQKRACAQQTPRGVPKRQTLRCLRRCKLPAVKVVVWFKALENHKQREDGERARIFHILEGRFDYPVPSAVTAVDFGESALAGDPTDLESFVTCERVKHELMKY</sequence>
<gene>
    <name evidence="1" type="ORF">FVE85_8838</name>
</gene>
<reference evidence="2" key="1">
    <citation type="journal article" date="2019" name="Nat. Commun.">
        <title>Expansion of phycobilisome linker gene families in mesophilic red algae.</title>
        <authorList>
            <person name="Lee J."/>
            <person name="Kim D."/>
            <person name="Bhattacharya D."/>
            <person name="Yoon H.S."/>
        </authorList>
    </citation>
    <scope>NUCLEOTIDE SEQUENCE [LARGE SCALE GENOMIC DNA]</scope>
    <source>
        <strain evidence="2">CCMP 1328</strain>
    </source>
</reference>
<organism evidence="1 2">
    <name type="scientific">Porphyridium purpureum</name>
    <name type="common">Red alga</name>
    <name type="synonym">Porphyridium cruentum</name>
    <dbReference type="NCBI Taxonomy" id="35688"/>
    <lineage>
        <taxon>Eukaryota</taxon>
        <taxon>Rhodophyta</taxon>
        <taxon>Bangiophyceae</taxon>
        <taxon>Porphyridiales</taxon>
        <taxon>Porphyridiaceae</taxon>
        <taxon>Porphyridium</taxon>
    </lineage>
</organism>
<proteinExistence type="predicted"/>